<evidence type="ECO:0000256" key="2">
    <source>
        <dbReference type="ARBA" id="ARBA00006739"/>
    </source>
</evidence>
<dbReference type="InterPro" id="IPR029044">
    <property type="entry name" value="Nucleotide-diphossugar_trans"/>
</dbReference>
<evidence type="ECO:0000256" key="4">
    <source>
        <dbReference type="ARBA" id="ARBA00022679"/>
    </source>
</evidence>
<dbReference type="Gene3D" id="3.90.550.10">
    <property type="entry name" value="Spore Coat Polysaccharide Biosynthesis Protein SpsA, Chain A"/>
    <property type="match status" value="1"/>
</dbReference>
<gene>
    <name evidence="6" type="ORF">AVDCRST_MAG06-3394</name>
</gene>
<dbReference type="EMBL" id="CADCUP010000229">
    <property type="protein sequence ID" value="CAA9419016.1"/>
    <property type="molecule type" value="Genomic_DNA"/>
</dbReference>
<feature type="domain" description="Glycosyltransferase 2-like" evidence="5">
    <location>
        <begin position="43"/>
        <end position="146"/>
    </location>
</feature>
<dbReference type="PANTHER" id="PTHR43179:SF12">
    <property type="entry name" value="GALACTOFURANOSYLTRANSFERASE GLFT2"/>
    <property type="match status" value="1"/>
</dbReference>
<keyword evidence="3" id="KW-0328">Glycosyltransferase</keyword>
<dbReference type="PANTHER" id="PTHR43179">
    <property type="entry name" value="RHAMNOSYLTRANSFERASE WBBL"/>
    <property type="match status" value="1"/>
</dbReference>
<evidence type="ECO:0000259" key="5">
    <source>
        <dbReference type="Pfam" id="PF00535"/>
    </source>
</evidence>
<evidence type="ECO:0000256" key="1">
    <source>
        <dbReference type="ARBA" id="ARBA00004776"/>
    </source>
</evidence>
<sequence length="341" mass="37855">MRHPGARPQRPGGWQRPRPVLAPRVYAVTQWSSNARERRIVAVVVTFNRLGLLQRLLARLAEVEGLAHVLVLDNASTDGTGEWLASRAATGATPGLLARSLPTNRGGAGGFHDGLAWAIDLDADLVWLMDDDGVPDADSLERLLRHDGDLDFWGPAVLAEHDPTRLCFPIRLPGGSRVVHDMASVEEAAHEGLIRDVVIPFNGVLVTAALVDRIGLPREEFFIWGDDVEYLWRAREAGARCATVVDAHFLHPATDDLGTPMMFGRTTFNHSPSDLKHYCMARNNVVNLRDYRGGLHATAFVLKTFWFYTFTRPSLARLRLSVSAMRAGLRSDFTGHERFLR</sequence>
<dbReference type="InterPro" id="IPR001173">
    <property type="entry name" value="Glyco_trans_2-like"/>
</dbReference>
<accession>A0A6J4PTA1</accession>
<name>A0A6J4PTA1_9ACTN</name>
<dbReference type="AlphaFoldDB" id="A0A6J4PTA1"/>
<dbReference type="GO" id="GO:0016757">
    <property type="term" value="F:glycosyltransferase activity"/>
    <property type="evidence" value="ECO:0007669"/>
    <property type="project" value="UniProtKB-KW"/>
</dbReference>
<dbReference type="SUPFAM" id="SSF53448">
    <property type="entry name" value="Nucleotide-diphospho-sugar transferases"/>
    <property type="match status" value="1"/>
</dbReference>
<comment type="pathway">
    <text evidence="1">Cell wall biogenesis; cell wall polysaccharide biosynthesis.</text>
</comment>
<dbReference type="Pfam" id="PF00535">
    <property type="entry name" value="Glycos_transf_2"/>
    <property type="match status" value="1"/>
</dbReference>
<organism evidence="6">
    <name type="scientific">uncultured Nocardioides sp</name>
    <dbReference type="NCBI Taxonomy" id="198441"/>
    <lineage>
        <taxon>Bacteria</taxon>
        <taxon>Bacillati</taxon>
        <taxon>Actinomycetota</taxon>
        <taxon>Actinomycetes</taxon>
        <taxon>Propionibacteriales</taxon>
        <taxon>Nocardioidaceae</taxon>
        <taxon>Nocardioides</taxon>
        <taxon>environmental samples</taxon>
    </lineage>
</organism>
<proteinExistence type="inferred from homology"/>
<keyword evidence="4 6" id="KW-0808">Transferase</keyword>
<comment type="similarity">
    <text evidence="2">Belongs to the glycosyltransferase 2 family.</text>
</comment>
<protein>
    <submittedName>
        <fullName evidence="6">Glycosyltransferase</fullName>
    </submittedName>
</protein>
<reference evidence="6" key="1">
    <citation type="submission" date="2020-02" db="EMBL/GenBank/DDBJ databases">
        <authorList>
            <person name="Meier V. D."/>
        </authorList>
    </citation>
    <scope>NUCLEOTIDE SEQUENCE</scope>
    <source>
        <strain evidence="6">AVDCRST_MAG06</strain>
    </source>
</reference>
<evidence type="ECO:0000256" key="3">
    <source>
        <dbReference type="ARBA" id="ARBA00022676"/>
    </source>
</evidence>
<evidence type="ECO:0000313" key="6">
    <source>
        <dbReference type="EMBL" id="CAA9419016.1"/>
    </source>
</evidence>